<keyword evidence="3" id="KW-0547">Nucleotide-binding</keyword>
<evidence type="ECO:0000256" key="1">
    <source>
        <dbReference type="ARBA" id="ARBA00004202"/>
    </source>
</evidence>
<keyword evidence="5" id="KW-0046">Antibiotic resistance</keyword>
<feature type="domain" description="ABC transporter" evidence="6">
    <location>
        <begin position="3"/>
        <end position="234"/>
    </location>
</feature>
<gene>
    <name evidence="7" type="ORF">HF995_01005</name>
</gene>
<dbReference type="Gene3D" id="3.40.50.300">
    <property type="entry name" value="P-loop containing nucleotide triphosphate hydrolases"/>
    <property type="match status" value="1"/>
</dbReference>
<evidence type="ECO:0000256" key="4">
    <source>
        <dbReference type="ARBA" id="ARBA00022840"/>
    </source>
</evidence>
<dbReference type="PROSITE" id="PS50893">
    <property type="entry name" value="ABC_TRANSPORTER_2"/>
    <property type="match status" value="1"/>
</dbReference>
<name>A0A9X5IRH1_9MICO</name>
<keyword evidence="8" id="KW-1185">Reference proteome</keyword>
<comment type="caution">
    <text evidence="7">The sequence shown here is derived from an EMBL/GenBank/DDBJ whole genome shotgun (WGS) entry which is preliminary data.</text>
</comment>
<dbReference type="InterPro" id="IPR003593">
    <property type="entry name" value="AAA+_ATPase"/>
</dbReference>
<evidence type="ECO:0000313" key="8">
    <source>
        <dbReference type="Proteomes" id="UP000774283"/>
    </source>
</evidence>
<organism evidence="7 8">
    <name type="scientific">Sanguibacter hominis ATCC BAA-789</name>
    <dbReference type="NCBI Taxonomy" id="1312740"/>
    <lineage>
        <taxon>Bacteria</taxon>
        <taxon>Bacillati</taxon>
        <taxon>Actinomycetota</taxon>
        <taxon>Actinomycetes</taxon>
        <taxon>Micrococcales</taxon>
        <taxon>Sanguibacteraceae</taxon>
        <taxon>Sanguibacter</taxon>
    </lineage>
</organism>
<keyword evidence="4 7" id="KW-0067">ATP-binding</keyword>
<dbReference type="SUPFAM" id="SSF52540">
    <property type="entry name" value="P-loop containing nucleoside triphosphate hydrolases"/>
    <property type="match status" value="1"/>
</dbReference>
<reference evidence="7 8" key="1">
    <citation type="submission" date="2020-04" db="EMBL/GenBank/DDBJ databases">
        <title>MicrobeNet Type strains.</title>
        <authorList>
            <person name="Nicholson A.C."/>
        </authorList>
    </citation>
    <scope>NUCLEOTIDE SEQUENCE [LARGE SCALE GENOMIC DNA]</scope>
    <source>
        <strain evidence="7 8">ATCC BAA-789</strain>
    </source>
</reference>
<comment type="subcellular location">
    <subcellularLocation>
        <location evidence="1">Cell membrane</location>
        <topology evidence="1">Peripheral membrane protein</topology>
    </subcellularLocation>
</comment>
<dbReference type="PANTHER" id="PTHR42711">
    <property type="entry name" value="ABC TRANSPORTER ATP-BINDING PROTEIN"/>
    <property type="match status" value="1"/>
</dbReference>
<evidence type="ECO:0000313" key="7">
    <source>
        <dbReference type="EMBL" id="NKX91866.1"/>
    </source>
</evidence>
<evidence type="ECO:0000256" key="2">
    <source>
        <dbReference type="ARBA" id="ARBA00022448"/>
    </source>
</evidence>
<dbReference type="GO" id="GO:0005886">
    <property type="term" value="C:plasma membrane"/>
    <property type="evidence" value="ECO:0007669"/>
    <property type="project" value="UniProtKB-SubCell"/>
</dbReference>
<protein>
    <submittedName>
        <fullName evidence="7">ABC transporter ATP-binding protein</fullName>
    </submittedName>
</protein>
<dbReference type="EMBL" id="JAAXOW010000001">
    <property type="protein sequence ID" value="NKX91866.1"/>
    <property type="molecule type" value="Genomic_DNA"/>
</dbReference>
<evidence type="ECO:0000259" key="6">
    <source>
        <dbReference type="PROSITE" id="PS50893"/>
    </source>
</evidence>
<dbReference type="InterPro" id="IPR027417">
    <property type="entry name" value="P-loop_NTPase"/>
</dbReference>
<dbReference type="GO" id="GO:0046677">
    <property type="term" value="P:response to antibiotic"/>
    <property type="evidence" value="ECO:0007669"/>
    <property type="project" value="UniProtKB-KW"/>
</dbReference>
<dbReference type="InterPro" id="IPR003439">
    <property type="entry name" value="ABC_transporter-like_ATP-bd"/>
</dbReference>
<evidence type="ECO:0000256" key="5">
    <source>
        <dbReference type="ARBA" id="ARBA00023251"/>
    </source>
</evidence>
<dbReference type="InterPro" id="IPR050763">
    <property type="entry name" value="ABC_transporter_ATP-binding"/>
</dbReference>
<proteinExistence type="predicted"/>
<dbReference type="PANTHER" id="PTHR42711:SF18">
    <property type="entry name" value="ABC TRANSPORTER, ATP-BINDING PROTEIN"/>
    <property type="match status" value="1"/>
</dbReference>
<keyword evidence="2" id="KW-0813">Transport</keyword>
<accession>A0A9X5IRH1</accession>
<dbReference type="Pfam" id="PF00005">
    <property type="entry name" value="ABC_tran"/>
    <property type="match status" value="1"/>
</dbReference>
<dbReference type="AlphaFoldDB" id="A0A9X5IRH1"/>
<dbReference type="GO" id="GO:0016887">
    <property type="term" value="F:ATP hydrolysis activity"/>
    <property type="evidence" value="ECO:0007669"/>
    <property type="project" value="InterPro"/>
</dbReference>
<dbReference type="GO" id="GO:0005524">
    <property type="term" value="F:ATP binding"/>
    <property type="evidence" value="ECO:0007669"/>
    <property type="project" value="UniProtKB-KW"/>
</dbReference>
<dbReference type="SMART" id="SM00382">
    <property type="entry name" value="AAA"/>
    <property type="match status" value="1"/>
</dbReference>
<dbReference type="Proteomes" id="UP000774283">
    <property type="component" value="Unassembled WGS sequence"/>
</dbReference>
<sequence>MDDVLRSFETAGGERTAVAHLSLHVDPGEILCLLGPNGAGKTTTVRMASTLLRPTSGRVTIAGVDAVRDPRGARRGLGLVLGGDRGFYMRASARENVRFFGVLQGLTSREARRRTEIVLEQVGLADRASDPVEALSRGMRQRLHIARALTSSPRLLLLDEPSTGLDPQTARDLRSLVRGLVDDGAAILLTTHDMREAEQLADRVAVIDHGRMVAHGGVPEIARSAGVTSVVSWQVPADSAPPTGALESIPGVRAVVTSERNGITTVDVLLSGAPGSVALVRAAAGPGTLAGPAERPATLEEVYLALLEPVAA</sequence>
<evidence type="ECO:0000256" key="3">
    <source>
        <dbReference type="ARBA" id="ARBA00022741"/>
    </source>
</evidence>